<evidence type="ECO:0000256" key="7">
    <source>
        <dbReference type="ARBA" id="ARBA00022679"/>
    </source>
</evidence>
<evidence type="ECO:0000259" key="11">
    <source>
        <dbReference type="PROSITE" id="PS51177"/>
    </source>
</evidence>
<evidence type="ECO:0000256" key="6">
    <source>
        <dbReference type="ARBA" id="ARBA00022619"/>
    </source>
</evidence>
<gene>
    <name evidence="12" type="ORF">M9393_01370</name>
</gene>
<dbReference type="SUPFAM" id="SSF63380">
    <property type="entry name" value="Riboflavin synthase domain-like"/>
    <property type="match status" value="2"/>
</dbReference>
<protein>
    <recommendedName>
        <fullName evidence="5 9">Riboflavin synthase</fullName>
        <ecNumber evidence="4 9">2.5.1.9</ecNumber>
    </recommendedName>
</protein>
<evidence type="ECO:0000256" key="4">
    <source>
        <dbReference type="ARBA" id="ARBA00012827"/>
    </source>
</evidence>
<feature type="repeat" description="Lumazine-binding" evidence="10">
    <location>
        <begin position="1"/>
        <end position="97"/>
    </location>
</feature>
<reference evidence="12" key="1">
    <citation type="submission" date="2022-05" db="EMBL/GenBank/DDBJ databases">
        <title>Impact of host demography and evolutionary history on endosymbiont molecular evolution: a test in carpenter ants (Genus Camponotus) and their Blochmannia endosymbionts.</title>
        <authorList>
            <person name="Manthey J.D."/>
            <person name="Giron J.C."/>
            <person name="Hruska J.P."/>
        </authorList>
    </citation>
    <scope>NUCLEOTIDE SEQUENCE</scope>
    <source>
        <strain evidence="12">C-039</strain>
    </source>
</reference>
<feature type="repeat" description="Lumazine-binding" evidence="10">
    <location>
        <begin position="98"/>
        <end position="195"/>
    </location>
</feature>
<evidence type="ECO:0000256" key="10">
    <source>
        <dbReference type="PROSITE-ProRule" id="PRU00524"/>
    </source>
</evidence>
<dbReference type="AlphaFoldDB" id="A0A9Q8TWD3"/>
<dbReference type="InterPro" id="IPR023366">
    <property type="entry name" value="ATP_synth_asu-like_sf"/>
</dbReference>
<dbReference type="NCBIfam" id="NF006767">
    <property type="entry name" value="PRK09289.1"/>
    <property type="match status" value="1"/>
</dbReference>
<dbReference type="CDD" id="cd00402">
    <property type="entry name" value="Riboflavin_synthase_like"/>
    <property type="match status" value="1"/>
</dbReference>
<dbReference type="InterPro" id="IPR026017">
    <property type="entry name" value="Lumazine-bd_dom"/>
</dbReference>
<comment type="pathway">
    <text evidence="3">Cofactor biosynthesis; riboflavin biosynthesis; riboflavin from 2-hydroxy-3-oxobutyl phosphate and 5-amino-6-(D-ribitylamino)uracil: step 2/2.</text>
</comment>
<evidence type="ECO:0000256" key="5">
    <source>
        <dbReference type="ARBA" id="ARBA00013950"/>
    </source>
</evidence>
<dbReference type="FunFam" id="2.40.30.20:FF:000003">
    <property type="entry name" value="Riboflavin synthase, alpha subunit"/>
    <property type="match status" value="1"/>
</dbReference>
<dbReference type="EMBL" id="CP097753">
    <property type="protein sequence ID" value="URJ28389.1"/>
    <property type="molecule type" value="Genomic_DNA"/>
</dbReference>
<evidence type="ECO:0000256" key="8">
    <source>
        <dbReference type="ARBA" id="ARBA00022737"/>
    </source>
</evidence>
<evidence type="ECO:0000313" key="12">
    <source>
        <dbReference type="EMBL" id="URJ28389.1"/>
    </source>
</evidence>
<name>A0A9Q8TWD3_9ENTR</name>
<proteinExistence type="predicted"/>
<dbReference type="Gene3D" id="2.40.30.20">
    <property type="match status" value="2"/>
</dbReference>
<dbReference type="PANTHER" id="PTHR21098:SF0">
    <property type="entry name" value="RIBOFLAVIN SYNTHASE"/>
    <property type="match status" value="1"/>
</dbReference>
<dbReference type="GO" id="GO:0009231">
    <property type="term" value="P:riboflavin biosynthetic process"/>
    <property type="evidence" value="ECO:0007669"/>
    <property type="project" value="UniProtKB-KW"/>
</dbReference>
<dbReference type="EC" id="2.5.1.9" evidence="4 9"/>
<sequence length="213" mass="23753">MFSGIIQAIVPVHAINVTTNFKTYIVTLPTHLLLNLKIGCSISNNGCCLTVIAIKHNLVSFNLIHETLKLTNMGMLKVGDLINIERPLSYHSEVGGHLMSGHIDCTGKIKKIITSKNNKIIWFRIKNKYFQKYILQQGSIGVEGVSLTISKIHNNYIRVCLTPYTAIKTTLGNKQINNIINIEIDIITKSVINSVERILSIVNLKNSTSINNK</sequence>
<dbReference type="NCBIfam" id="NF009566">
    <property type="entry name" value="PRK13020.1"/>
    <property type="match status" value="1"/>
</dbReference>
<dbReference type="Proteomes" id="UP001056209">
    <property type="component" value="Chromosome"/>
</dbReference>
<dbReference type="RefSeq" id="WP_250248846.1">
    <property type="nucleotide sequence ID" value="NZ_CP097753.1"/>
</dbReference>
<evidence type="ECO:0000256" key="2">
    <source>
        <dbReference type="ARBA" id="ARBA00002803"/>
    </source>
</evidence>
<comment type="catalytic activity">
    <reaction evidence="1">
        <text>2 6,7-dimethyl-8-(1-D-ribityl)lumazine + H(+) = 5-amino-6-(D-ribitylamino)uracil + riboflavin</text>
        <dbReference type="Rhea" id="RHEA:20772"/>
        <dbReference type="ChEBI" id="CHEBI:15378"/>
        <dbReference type="ChEBI" id="CHEBI:15934"/>
        <dbReference type="ChEBI" id="CHEBI:57986"/>
        <dbReference type="ChEBI" id="CHEBI:58201"/>
        <dbReference type="EC" id="2.5.1.9"/>
    </reaction>
</comment>
<keyword evidence="8" id="KW-0677">Repeat</keyword>
<dbReference type="PROSITE" id="PS51177">
    <property type="entry name" value="LUMAZINE_BIND"/>
    <property type="match status" value="2"/>
</dbReference>
<accession>A0A9Q8TWD3</accession>
<feature type="domain" description="Lumazine-binding" evidence="11">
    <location>
        <begin position="98"/>
        <end position="195"/>
    </location>
</feature>
<dbReference type="PIRSF" id="PIRSF000498">
    <property type="entry name" value="Riboflavin_syn_A"/>
    <property type="match status" value="1"/>
</dbReference>
<organism evidence="12 13">
    <name type="scientific">Candidatus Blochmannia vicinus</name>
    <name type="common">nom. nud.</name>
    <dbReference type="NCBI Taxonomy" id="251540"/>
    <lineage>
        <taxon>Bacteria</taxon>
        <taxon>Pseudomonadati</taxon>
        <taxon>Pseudomonadota</taxon>
        <taxon>Gammaproteobacteria</taxon>
        <taxon>Enterobacterales</taxon>
        <taxon>Enterobacteriaceae</taxon>
        <taxon>ant endosymbionts</taxon>
        <taxon>Candidatus Blochmanniella</taxon>
    </lineage>
</organism>
<dbReference type="NCBIfam" id="TIGR00187">
    <property type="entry name" value="ribE"/>
    <property type="match status" value="1"/>
</dbReference>
<dbReference type="GO" id="GO:0004746">
    <property type="term" value="F:riboflavin synthase activity"/>
    <property type="evidence" value="ECO:0007669"/>
    <property type="project" value="UniProtKB-UniRule"/>
</dbReference>
<feature type="domain" description="Lumazine-binding" evidence="11">
    <location>
        <begin position="1"/>
        <end position="97"/>
    </location>
</feature>
<dbReference type="GO" id="GO:0005829">
    <property type="term" value="C:cytosol"/>
    <property type="evidence" value="ECO:0007669"/>
    <property type="project" value="TreeGrafter"/>
</dbReference>
<keyword evidence="7" id="KW-0808">Transferase</keyword>
<comment type="function">
    <text evidence="2">Catalyzes the dismutation of two molecules of 6,7-dimethyl-8-ribityllumazine, resulting in the formation of riboflavin and 5-amino-6-(D-ribitylamino)uracil.</text>
</comment>
<evidence type="ECO:0000256" key="9">
    <source>
        <dbReference type="NCBIfam" id="TIGR00187"/>
    </source>
</evidence>
<dbReference type="InterPro" id="IPR001783">
    <property type="entry name" value="Lumazine-bd"/>
</dbReference>
<dbReference type="InterPro" id="IPR017938">
    <property type="entry name" value="Riboflavin_synthase-like_b-brl"/>
</dbReference>
<keyword evidence="6" id="KW-0686">Riboflavin biosynthesis</keyword>
<evidence type="ECO:0000256" key="1">
    <source>
        <dbReference type="ARBA" id="ARBA00000968"/>
    </source>
</evidence>
<evidence type="ECO:0000313" key="13">
    <source>
        <dbReference type="Proteomes" id="UP001056209"/>
    </source>
</evidence>
<dbReference type="Pfam" id="PF00677">
    <property type="entry name" value="Lum_binding"/>
    <property type="match status" value="2"/>
</dbReference>
<dbReference type="PANTHER" id="PTHR21098">
    <property type="entry name" value="RIBOFLAVIN SYNTHASE ALPHA CHAIN"/>
    <property type="match status" value="1"/>
</dbReference>
<evidence type="ECO:0000256" key="3">
    <source>
        <dbReference type="ARBA" id="ARBA00004887"/>
    </source>
</evidence>